<protein>
    <submittedName>
        <fullName evidence="5">Baseplate J/gp47 family protein</fullName>
    </submittedName>
</protein>
<proteinExistence type="inferred from homology"/>
<feature type="domain" description="Baseplate protein J-like barrel" evidence="2">
    <location>
        <begin position="107"/>
        <end position="184"/>
    </location>
</feature>
<dbReference type="Pfam" id="PF04865">
    <property type="entry name" value="Baseplate_J"/>
    <property type="match status" value="1"/>
</dbReference>
<evidence type="ECO:0000259" key="4">
    <source>
        <dbReference type="Pfam" id="PF26079"/>
    </source>
</evidence>
<dbReference type="PANTHER" id="PTHR37829">
    <property type="entry name" value="PHAGE-LIKE ELEMENT PBSX PROTEIN XKDT"/>
    <property type="match status" value="1"/>
</dbReference>
<evidence type="ECO:0000256" key="1">
    <source>
        <dbReference type="ARBA" id="ARBA00038087"/>
    </source>
</evidence>
<accession>A0A6I2UHK4</accession>
<dbReference type="InterPro" id="IPR006949">
    <property type="entry name" value="Barrel_Baseplate_J-like"/>
</dbReference>
<dbReference type="InterPro" id="IPR014507">
    <property type="entry name" value="Baseplate_assembly_J_pred"/>
</dbReference>
<dbReference type="PIRSF" id="PIRSF020481">
    <property type="entry name" value="BAP"/>
    <property type="match status" value="1"/>
</dbReference>
<organism evidence="5 6">
    <name type="scientific">Anaerovibrio slackiae</name>
    <dbReference type="NCBI Taxonomy" id="2652309"/>
    <lineage>
        <taxon>Bacteria</taxon>
        <taxon>Bacillati</taxon>
        <taxon>Bacillota</taxon>
        <taxon>Negativicutes</taxon>
        <taxon>Selenomonadales</taxon>
        <taxon>Selenomonadaceae</taxon>
        <taxon>Anaerovibrio</taxon>
    </lineage>
</organism>
<name>A0A6I2UHK4_9FIRM</name>
<feature type="domain" description="Baseplate J-like central" evidence="3">
    <location>
        <begin position="207"/>
        <end position="277"/>
    </location>
</feature>
<dbReference type="Pfam" id="PF26079">
    <property type="entry name" value="Baseplate_J_C"/>
    <property type="match status" value="1"/>
</dbReference>
<dbReference type="InterPro" id="IPR058531">
    <property type="entry name" value="Baseplate_J_M"/>
</dbReference>
<evidence type="ECO:0000313" key="5">
    <source>
        <dbReference type="EMBL" id="MSU09215.1"/>
    </source>
</evidence>
<dbReference type="PANTHER" id="PTHR37829:SF3">
    <property type="entry name" value="PROTEIN JAYE-RELATED"/>
    <property type="match status" value="1"/>
</dbReference>
<dbReference type="Pfam" id="PF26078">
    <property type="entry name" value="Baseplate_J_M"/>
    <property type="match status" value="1"/>
</dbReference>
<evidence type="ECO:0000259" key="2">
    <source>
        <dbReference type="Pfam" id="PF04865"/>
    </source>
</evidence>
<sequence length="372" mass="40525">MLNLADLPEIDFVEADAQNIEKTIFALYTSVTGRNPAEGDPIRLFLLFICDVLIRMLEKLNYTGKQNLLKYAEGDKLENLGALVGVTRIPASSASAAFQIRLSEARDKETIIPKGTRIGAEGDIYFLTANDVVITAGNTSAQVTCLCNVKGVTGNGYKPGEISRIIDPVPYVKTIENISTSEGGSDVETDAALRERIFEAPESYSCAGPEGQYIFQAKSTNSAIIDAAAYSPSPGVVNVVVLLTGGIIPENTIFGEIEEKLSGKTVRPMCEKVEVVAPEPVSYQIDVRYWLKNGADPASVSADVYKAVEEYRMWQRTRLGRDINPDELIYRLKSIGGVKRVLINSPEFVQVKENQVAQDKGVSIAMTGSEDE</sequence>
<comment type="similarity">
    <text evidence="1">Belongs to the Mu gp47/PBSX XkdT family.</text>
</comment>
<evidence type="ECO:0000313" key="6">
    <source>
        <dbReference type="Proteomes" id="UP000433181"/>
    </source>
</evidence>
<dbReference type="GeneID" id="96779152"/>
<evidence type="ECO:0000259" key="3">
    <source>
        <dbReference type="Pfam" id="PF26078"/>
    </source>
</evidence>
<dbReference type="AlphaFoldDB" id="A0A6I2UHK4"/>
<gene>
    <name evidence="5" type="ORF">FYJ84_09485</name>
</gene>
<dbReference type="Proteomes" id="UP000433181">
    <property type="component" value="Unassembled WGS sequence"/>
</dbReference>
<dbReference type="InterPro" id="IPR058530">
    <property type="entry name" value="Baseplate_J-like_C"/>
</dbReference>
<feature type="domain" description="Baseplate J-like C-terminal" evidence="4">
    <location>
        <begin position="283"/>
        <end position="364"/>
    </location>
</feature>
<keyword evidence="6" id="KW-1185">Reference proteome</keyword>
<reference evidence="5 6" key="1">
    <citation type="submission" date="2019-08" db="EMBL/GenBank/DDBJ databases">
        <title>In-depth cultivation of the pig gut microbiome towards novel bacterial diversity and tailored functional studies.</title>
        <authorList>
            <person name="Wylensek D."/>
            <person name="Hitch T.C.A."/>
            <person name="Clavel T."/>
        </authorList>
    </citation>
    <scope>NUCLEOTIDE SEQUENCE [LARGE SCALE GENOMIC DNA]</scope>
    <source>
        <strain evidence="5 6">WCA-693-APC-5D-A</strain>
    </source>
</reference>
<dbReference type="RefSeq" id="WP_154407383.1">
    <property type="nucleotide sequence ID" value="NZ_VUNR01000018.1"/>
</dbReference>
<dbReference type="InterPro" id="IPR052399">
    <property type="entry name" value="Phage_Baseplate_Assmbl_Protein"/>
</dbReference>
<dbReference type="EMBL" id="VUNR01000018">
    <property type="protein sequence ID" value="MSU09215.1"/>
    <property type="molecule type" value="Genomic_DNA"/>
</dbReference>
<comment type="caution">
    <text evidence="5">The sequence shown here is derived from an EMBL/GenBank/DDBJ whole genome shotgun (WGS) entry which is preliminary data.</text>
</comment>